<evidence type="ECO:0000256" key="7">
    <source>
        <dbReference type="ARBA" id="ARBA00022989"/>
    </source>
</evidence>
<evidence type="ECO:0000256" key="3">
    <source>
        <dbReference type="ARBA" id="ARBA00015303"/>
    </source>
</evidence>
<dbReference type="SUPFAM" id="SSF53187">
    <property type="entry name" value="Zn-dependent exopeptidases"/>
    <property type="match status" value="1"/>
</dbReference>
<evidence type="ECO:0000256" key="4">
    <source>
        <dbReference type="ARBA" id="ARBA00022692"/>
    </source>
</evidence>
<evidence type="ECO:0000256" key="1">
    <source>
        <dbReference type="ARBA" id="ARBA00004479"/>
    </source>
</evidence>
<gene>
    <name evidence="13" type="ORF">MELIAE_LOCUS2013</name>
</gene>
<dbReference type="AlphaFoldDB" id="A0A9P0AUJ1"/>
<evidence type="ECO:0000259" key="12">
    <source>
        <dbReference type="Pfam" id="PF18266"/>
    </source>
</evidence>
<dbReference type="Pfam" id="PF05450">
    <property type="entry name" value="Nicastrin"/>
    <property type="match status" value="1"/>
</dbReference>
<sequence length="681" mass="77122">MLKRIYLPLLFFVIIAAKYGYADRTKDKMYYFITNSTGCYRRMNGTHQIGCTSKRGGSNGVIHYCESEKDLDFILENGKAPPYIPVMPNNLLTLNIVNKLKKNIHTISGLVIHNKNTPEYFTHDNQCPNINSNLKNTCGDGNPIWNKHGTGLLFNNIPFPLFFIDSDEDVKKIKDCFQKFNNHSFETQNERTLCSLQLKSFMFGATSTPTCQRRSNKQTNIIPVKFCDPLGDYNIWSSLYPVTDKDKNPIQNASYIVISAKMDTTSMFEKTAGAQSPITGLVTLLGVSKYLKTILPENPTEDKNVLFLLFNGETYDYIGSQRMLYDMKNGNFPVKNENGENDFLPVIRPEQISLFIEISPIKSSKNLYVHHLKDNEKIAGIVAKLQNATILNIYPVKGSLPPASLHTFVKNDHNFPGAILTDYEKTFSNNFYNSIYDNSSNIAYKYYNVTEIENGKNIPKNSIQGYIVDVATALAKSVYQELKGEIYRGDQKLDIVLIDELLHCYLENPNCRVHQVISGPKLQKTPFSLYVGIDNHSNLLTPLVAMVLGWTTGDISGEGNINCTNIPKSYSHKFYNMSESIYDLNSTKCFKVTLNQTEAISPAFIIDDYDWSSGQYSTWSESTWDDISMRVFLKPSPAHEKLTISIGSISMILSFAIVYFFKTRSHILFIPSIPNETPTEC</sequence>
<proteinExistence type="inferred from homology"/>
<dbReference type="GO" id="GO:0005886">
    <property type="term" value="C:plasma membrane"/>
    <property type="evidence" value="ECO:0007669"/>
    <property type="project" value="UniProtKB-ARBA"/>
</dbReference>
<dbReference type="PANTHER" id="PTHR21092:SF0">
    <property type="entry name" value="NICASTRIN"/>
    <property type="match status" value="1"/>
</dbReference>
<feature type="domain" description="Nicastrin small lobe" evidence="12">
    <location>
        <begin position="39"/>
        <end position="203"/>
    </location>
</feature>
<evidence type="ECO:0000256" key="6">
    <source>
        <dbReference type="ARBA" id="ARBA00022976"/>
    </source>
</evidence>
<evidence type="ECO:0000256" key="9">
    <source>
        <dbReference type="ARBA" id="ARBA00023180"/>
    </source>
</evidence>
<keyword evidence="7 10" id="KW-1133">Transmembrane helix</keyword>
<keyword evidence="6" id="KW-0914">Notch signaling pathway</keyword>
<dbReference type="InterPro" id="IPR008710">
    <property type="entry name" value="Nicastrin"/>
</dbReference>
<evidence type="ECO:0000256" key="8">
    <source>
        <dbReference type="ARBA" id="ARBA00023136"/>
    </source>
</evidence>
<feature type="transmembrane region" description="Helical" evidence="10">
    <location>
        <begin position="642"/>
        <end position="661"/>
    </location>
</feature>
<keyword evidence="9" id="KW-0325">Glycoprotein</keyword>
<dbReference type="GO" id="GO:0007219">
    <property type="term" value="P:Notch signaling pathway"/>
    <property type="evidence" value="ECO:0007669"/>
    <property type="project" value="UniProtKB-KW"/>
</dbReference>
<protein>
    <recommendedName>
        <fullName evidence="3">Nicastrin</fullName>
    </recommendedName>
</protein>
<dbReference type="PANTHER" id="PTHR21092">
    <property type="entry name" value="NICASTRIN"/>
    <property type="match status" value="1"/>
</dbReference>
<dbReference type="GO" id="GO:0016485">
    <property type="term" value="P:protein processing"/>
    <property type="evidence" value="ECO:0007669"/>
    <property type="project" value="InterPro"/>
</dbReference>
<dbReference type="EMBL" id="OV121141">
    <property type="protein sequence ID" value="CAH0548545.1"/>
    <property type="molecule type" value="Genomic_DNA"/>
</dbReference>
<evidence type="ECO:0000256" key="11">
    <source>
        <dbReference type="SAM" id="SignalP"/>
    </source>
</evidence>
<organism evidence="13 14">
    <name type="scientific">Brassicogethes aeneus</name>
    <name type="common">Rape pollen beetle</name>
    <name type="synonym">Meligethes aeneus</name>
    <dbReference type="NCBI Taxonomy" id="1431903"/>
    <lineage>
        <taxon>Eukaryota</taxon>
        <taxon>Metazoa</taxon>
        <taxon>Ecdysozoa</taxon>
        <taxon>Arthropoda</taxon>
        <taxon>Hexapoda</taxon>
        <taxon>Insecta</taxon>
        <taxon>Pterygota</taxon>
        <taxon>Neoptera</taxon>
        <taxon>Endopterygota</taxon>
        <taxon>Coleoptera</taxon>
        <taxon>Polyphaga</taxon>
        <taxon>Cucujiformia</taxon>
        <taxon>Nitidulidae</taxon>
        <taxon>Meligethinae</taxon>
        <taxon>Brassicogethes</taxon>
    </lineage>
</organism>
<keyword evidence="4 10" id="KW-0812">Transmembrane</keyword>
<keyword evidence="14" id="KW-1185">Reference proteome</keyword>
<keyword evidence="5 11" id="KW-0732">Signal</keyword>
<reference evidence="13" key="1">
    <citation type="submission" date="2021-12" db="EMBL/GenBank/DDBJ databases">
        <authorList>
            <person name="King R."/>
        </authorList>
    </citation>
    <scope>NUCLEOTIDE SEQUENCE</scope>
</reference>
<feature type="chain" id="PRO_5040228806" description="Nicastrin" evidence="11">
    <location>
        <begin position="23"/>
        <end position="681"/>
    </location>
</feature>
<dbReference type="GO" id="GO:0007220">
    <property type="term" value="P:Notch receptor processing"/>
    <property type="evidence" value="ECO:0007669"/>
    <property type="project" value="TreeGrafter"/>
</dbReference>
<comment type="similarity">
    <text evidence="2">Belongs to the nicastrin family.</text>
</comment>
<evidence type="ECO:0000256" key="5">
    <source>
        <dbReference type="ARBA" id="ARBA00022729"/>
    </source>
</evidence>
<evidence type="ECO:0000313" key="14">
    <source>
        <dbReference type="Proteomes" id="UP001154078"/>
    </source>
</evidence>
<dbReference type="Pfam" id="PF18266">
    <property type="entry name" value="Ncstrn_small"/>
    <property type="match status" value="1"/>
</dbReference>
<name>A0A9P0AUJ1_BRAAE</name>
<dbReference type="OrthoDB" id="755951at2759"/>
<evidence type="ECO:0000256" key="2">
    <source>
        <dbReference type="ARBA" id="ARBA00007717"/>
    </source>
</evidence>
<feature type="signal peptide" evidence="11">
    <location>
        <begin position="1"/>
        <end position="22"/>
    </location>
</feature>
<evidence type="ECO:0000313" key="13">
    <source>
        <dbReference type="EMBL" id="CAH0548545.1"/>
    </source>
</evidence>
<dbReference type="InterPro" id="IPR041084">
    <property type="entry name" value="Ncstrn_small"/>
</dbReference>
<dbReference type="Proteomes" id="UP001154078">
    <property type="component" value="Chromosome 10"/>
</dbReference>
<keyword evidence="8 10" id="KW-0472">Membrane</keyword>
<dbReference type="Gene3D" id="3.40.630.10">
    <property type="entry name" value="Zn peptidases"/>
    <property type="match status" value="1"/>
</dbReference>
<accession>A0A9P0AUJ1</accession>
<comment type="subcellular location">
    <subcellularLocation>
        <location evidence="1">Membrane</location>
        <topology evidence="1">Single-pass type I membrane protein</topology>
    </subcellularLocation>
</comment>
<evidence type="ECO:0000256" key="10">
    <source>
        <dbReference type="SAM" id="Phobius"/>
    </source>
</evidence>